<evidence type="ECO:0000313" key="10">
    <source>
        <dbReference type="EMBL" id="KKN16840.1"/>
    </source>
</evidence>
<keyword evidence="2" id="KW-0813">Transport</keyword>
<proteinExistence type="inferred from homology"/>
<evidence type="ECO:0000256" key="5">
    <source>
        <dbReference type="ARBA" id="ARBA00022989"/>
    </source>
</evidence>
<dbReference type="InterPro" id="IPR016482">
    <property type="entry name" value="SecG/Sec61-beta/Sbh"/>
</dbReference>
<name>A0A0F9NBI1_9ZZZZ</name>
<evidence type="ECO:0000256" key="3">
    <source>
        <dbReference type="ARBA" id="ARBA00022692"/>
    </source>
</evidence>
<feature type="transmembrane region" description="Helical" evidence="9">
    <location>
        <begin position="21"/>
        <end position="41"/>
    </location>
</feature>
<protein>
    <submittedName>
        <fullName evidence="10">Uncharacterized protein</fullName>
    </submittedName>
</protein>
<dbReference type="EMBL" id="LAZR01003577">
    <property type="protein sequence ID" value="KKN16840.1"/>
    <property type="molecule type" value="Genomic_DNA"/>
</dbReference>
<keyword evidence="6" id="KW-0811">Translocation</keyword>
<evidence type="ECO:0000256" key="7">
    <source>
        <dbReference type="ARBA" id="ARBA00023136"/>
    </source>
</evidence>
<organism evidence="10">
    <name type="scientific">marine sediment metagenome</name>
    <dbReference type="NCBI Taxonomy" id="412755"/>
    <lineage>
        <taxon>unclassified sequences</taxon>
        <taxon>metagenomes</taxon>
        <taxon>ecological metagenomes</taxon>
    </lineage>
</organism>
<reference evidence="10" key="1">
    <citation type="journal article" date="2015" name="Nature">
        <title>Complex archaea that bridge the gap between prokaryotes and eukaryotes.</title>
        <authorList>
            <person name="Spang A."/>
            <person name="Saw J.H."/>
            <person name="Jorgensen S.L."/>
            <person name="Zaremba-Niedzwiedzka K."/>
            <person name="Martijn J."/>
            <person name="Lind A.E."/>
            <person name="van Eijk R."/>
            <person name="Schleper C."/>
            <person name="Guy L."/>
            <person name="Ettema T.J."/>
        </authorList>
    </citation>
    <scope>NUCLEOTIDE SEQUENCE</scope>
</reference>
<keyword evidence="4" id="KW-0653">Protein transport</keyword>
<evidence type="ECO:0000256" key="4">
    <source>
        <dbReference type="ARBA" id="ARBA00022927"/>
    </source>
</evidence>
<dbReference type="GO" id="GO:0015031">
    <property type="term" value="P:protein transport"/>
    <property type="evidence" value="ECO:0007669"/>
    <property type="project" value="UniProtKB-KW"/>
</dbReference>
<dbReference type="AlphaFoldDB" id="A0A0F9NBI1"/>
<keyword evidence="5 9" id="KW-1133">Transmembrane helix</keyword>
<evidence type="ECO:0000256" key="9">
    <source>
        <dbReference type="SAM" id="Phobius"/>
    </source>
</evidence>
<comment type="caution">
    <text evidence="10">The sequence shown here is derived from an EMBL/GenBank/DDBJ whole genome shotgun (WGS) entry which is preliminary data.</text>
</comment>
<comment type="similarity">
    <text evidence="1">Belongs to the SEC61-beta family.</text>
</comment>
<sequence>MPMGGAGLMRFFADSSVGFKIGPISTILLAISLIVIVILAHPPLEIFSWLFTPGGG</sequence>
<dbReference type="GO" id="GO:0012505">
    <property type="term" value="C:endomembrane system"/>
    <property type="evidence" value="ECO:0007669"/>
    <property type="project" value="UniProtKB-SubCell"/>
</dbReference>
<keyword evidence="3 9" id="KW-0812">Transmembrane</keyword>
<accession>A0A0F9NBI1</accession>
<evidence type="ECO:0000256" key="2">
    <source>
        <dbReference type="ARBA" id="ARBA00022448"/>
    </source>
</evidence>
<evidence type="ECO:0000256" key="1">
    <source>
        <dbReference type="ARBA" id="ARBA00006103"/>
    </source>
</evidence>
<gene>
    <name evidence="10" type="ORF">LCGC14_0971930</name>
</gene>
<dbReference type="Pfam" id="PF03911">
    <property type="entry name" value="Sec61_beta"/>
    <property type="match status" value="1"/>
</dbReference>
<evidence type="ECO:0000256" key="6">
    <source>
        <dbReference type="ARBA" id="ARBA00023010"/>
    </source>
</evidence>
<keyword evidence="7 9" id="KW-0472">Membrane</keyword>
<comment type="subcellular location">
    <subcellularLocation>
        <location evidence="8">Endomembrane system</location>
        <topology evidence="8">Single-pass membrane protein</topology>
    </subcellularLocation>
</comment>
<evidence type="ECO:0000256" key="8">
    <source>
        <dbReference type="ARBA" id="ARBA00037847"/>
    </source>
</evidence>